<dbReference type="EMBL" id="CP001661">
    <property type="protein sequence ID" value="ACT19076.1"/>
    <property type="molecule type" value="Genomic_DNA"/>
</dbReference>
<feature type="transmembrane region" description="Helical" evidence="1">
    <location>
        <begin position="6"/>
        <end position="27"/>
    </location>
</feature>
<dbReference type="HOGENOM" id="CLU_176840_4_1_7"/>
<accession>C6E2W6</accession>
<evidence type="ECO:0000313" key="2">
    <source>
        <dbReference type="EMBL" id="ACT19076.1"/>
    </source>
</evidence>
<reference evidence="2" key="1">
    <citation type="submission" date="2009-07" db="EMBL/GenBank/DDBJ databases">
        <title>Complete sequence of Geobacter sp. M21.</title>
        <authorList>
            <consortium name="US DOE Joint Genome Institute"/>
            <person name="Lucas S."/>
            <person name="Copeland A."/>
            <person name="Lapidus A."/>
            <person name="Glavina del Rio T."/>
            <person name="Dalin E."/>
            <person name="Tice H."/>
            <person name="Bruce D."/>
            <person name="Goodwin L."/>
            <person name="Pitluck S."/>
            <person name="Saunders E."/>
            <person name="Brettin T."/>
            <person name="Detter J.C."/>
            <person name="Han C."/>
            <person name="Larimer F."/>
            <person name="Land M."/>
            <person name="Hauser L."/>
            <person name="Kyrpides N."/>
            <person name="Ovchinnikova G."/>
            <person name="Lovley D."/>
        </authorList>
    </citation>
    <scope>NUCLEOTIDE SEQUENCE [LARGE SCALE GENOMIC DNA]</scope>
    <source>
        <strain evidence="2">M21</strain>
    </source>
</reference>
<dbReference type="eggNOG" id="COG3197">
    <property type="taxonomic scope" value="Bacteria"/>
</dbReference>
<sequence>MASSLIALMGLSLFLGCGCWLFFLWAVQRGEFHDMERPKHRMLDEDEREKPQK</sequence>
<organism evidence="2">
    <name type="scientific">Geobacter sp. (strain M21)</name>
    <dbReference type="NCBI Taxonomy" id="443144"/>
    <lineage>
        <taxon>Bacteria</taxon>
        <taxon>Pseudomonadati</taxon>
        <taxon>Thermodesulfobacteriota</taxon>
        <taxon>Desulfuromonadia</taxon>
        <taxon>Geobacterales</taxon>
        <taxon>Geobacteraceae</taxon>
        <taxon>Geobacter</taxon>
    </lineage>
</organism>
<protein>
    <submittedName>
        <fullName evidence="2">Cytochrome oxidase maturation protein, cbb3-type</fullName>
    </submittedName>
</protein>
<keyword evidence="1" id="KW-0812">Transmembrane</keyword>
<dbReference type="InterPro" id="IPR004714">
    <property type="entry name" value="Cyt_oxidase_maturation_cbb3"/>
</dbReference>
<dbReference type="Pfam" id="PF03597">
    <property type="entry name" value="FixS"/>
    <property type="match status" value="1"/>
</dbReference>
<evidence type="ECO:0000256" key="1">
    <source>
        <dbReference type="SAM" id="Phobius"/>
    </source>
</evidence>
<name>C6E2W6_GEOSM</name>
<dbReference type="NCBIfam" id="TIGR00847">
    <property type="entry name" value="ccoS"/>
    <property type="match status" value="1"/>
</dbReference>
<keyword evidence="1" id="KW-1133">Transmembrane helix</keyword>
<dbReference type="KEGG" id="gem:GM21_3047"/>
<dbReference type="STRING" id="443144.GM21_3047"/>
<keyword evidence="1" id="KW-0472">Membrane</keyword>
<gene>
    <name evidence="2" type="ordered locus">GM21_3047</name>
</gene>
<proteinExistence type="predicted"/>
<dbReference type="AlphaFoldDB" id="C6E2W6"/>